<accession>A0A3B0C248</accession>
<sequence>MAFEELKRDLTETDADVRSYLENSEEYLKLKVFKVLMGMITSGAQIILVGAIALLALLILSLAASFVIGEALDSSYYGFVIVGTAYVFIAIICYLLRDRLNGPILRKFSKHYFD</sequence>
<feature type="transmembrane region" description="Helical" evidence="1">
    <location>
        <begin position="75"/>
        <end position="96"/>
    </location>
</feature>
<keyword evidence="1" id="KW-1133">Transmembrane helix</keyword>
<evidence type="ECO:0008006" key="4">
    <source>
        <dbReference type="Google" id="ProtNLM"/>
    </source>
</evidence>
<protein>
    <recommendedName>
        <fullName evidence="4">Phage holin family protein</fullName>
    </recommendedName>
</protein>
<dbReference type="Proteomes" id="UP000276603">
    <property type="component" value="Unassembled WGS sequence"/>
</dbReference>
<keyword evidence="1" id="KW-0812">Transmembrane</keyword>
<keyword evidence="3" id="KW-1185">Reference proteome</keyword>
<name>A0A3B0C248_9FLAO</name>
<dbReference type="RefSeq" id="WP_120713213.1">
    <property type="nucleotide sequence ID" value="NZ_RBCJ01000003.1"/>
</dbReference>
<keyword evidence="1" id="KW-0472">Membrane</keyword>
<dbReference type="OrthoDB" id="1144182at2"/>
<evidence type="ECO:0000256" key="1">
    <source>
        <dbReference type="SAM" id="Phobius"/>
    </source>
</evidence>
<organism evidence="2 3">
    <name type="scientific">Ulvibacterium marinum</name>
    <dbReference type="NCBI Taxonomy" id="2419782"/>
    <lineage>
        <taxon>Bacteria</taxon>
        <taxon>Pseudomonadati</taxon>
        <taxon>Bacteroidota</taxon>
        <taxon>Flavobacteriia</taxon>
        <taxon>Flavobacteriales</taxon>
        <taxon>Flavobacteriaceae</taxon>
        <taxon>Ulvibacterium</taxon>
    </lineage>
</organism>
<feature type="transmembrane region" description="Helical" evidence="1">
    <location>
        <begin position="46"/>
        <end position="69"/>
    </location>
</feature>
<dbReference type="EMBL" id="RBCJ01000003">
    <property type="protein sequence ID" value="RKN80405.1"/>
    <property type="molecule type" value="Genomic_DNA"/>
</dbReference>
<dbReference type="AlphaFoldDB" id="A0A3B0C248"/>
<evidence type="ECO:0000313" key="3">
    <source>
        <dbReference type="Proteomes" id="UP000276603"/>
    </source>
</evidence>
<proteinExistence type="predicted"/>
<reference evidence="2 3" key="1">
    <citation type="submission" date="2018-10" db="EMBL/GenBank/DDBJ databases">
        <title>Ulvibacterium marinum gen. nov., sp. nov., a novel marine bacterium of the family Flavobacteriaceae, isolated from a culture of the green alga Ulva prolifera.</title>
        <authorList>
            <person name="Zhang Z."/>
        </authorList>
    </citation>
    <scope>NUCLEOTIDE SEQUENCE [LARGE SCALE GENOMIC DNA]</scope>
    <source>
        <strain evidence="2 3">CCMM003</strain>
    </source>
</reference>
<evidence type="ECO:0000313" key="2">
    <source>
        <dbReference type="EMBL" id="RKN80405.1"/>
    </source>
</evidence>
<gene>
    <name evidence="2" type="ORF">D7Z94_18335</name>
</gene>
<comment type="caution">
    <text evidence="2">The sequence shown here is derived from an EMBL/GenBank/DDBJ whole genome shotgun (WGS) entry which is preliminary data.</text>
</comment>